<protein>
    <recommendedName>
        <fullName evidence="4">EF-hand domain-containing protein</fullName>
    </recommendedName>
</protein>
<dbReference type="PROSITE" id="PS50222">
    <property type="entry name" value="EF_HAND_2"/>
    <property type="match status" value="1"/>
</dbReference>
<name>A0A7S0S2Z6_9CHLO</name>
<evidence type="ECO:0000256" key="3">
    <source>
        <dbReference type="SAM" id="MobiDB-lite"/>
    </source>
</evidence>
<keyword evidence="2" id="KW-0175">Coiled coil</keyword>
<dbReference type="EMBL" id="HBFB01033224">
    <property type="protein sequence ID" value="CAD8694448.1"/>
    <property type="molecule type" value="Transcribed_RNA"/>
</dbReference>
<feature type="compositionally biased region" description="Low complexity" evidence="3">
    <location>
        <begin position="343"/>
        <end position="358"/>
    </location>
</feature>
<feature type="region of interest" description="Disordered" evidence="3">
    <location>
        <begin position="1223"/>
        <end position="1265"/>
    </location>
</feature>
<dbReference type="InterPro" id="IPR002048">
    <property type="entry name" value="EF_hand_dom"/>
</dbReference>
<dbReference type="GO" id="GO:0005856">
    <property type="term" value="C:cytoskeleton"/>
    <property type="evidence" value="ECO:0007669"/>
    <property type="project" value="TreeGrafter"/>
</dbReference>
<dbReference type="Pfam" id="PF05517">
    <property type="entry name" value="p25-alpha"/>
    <property type="match status" value="1"/>
</dbReference>
<dbReference type="GO" id="GO:0005200">
    <property type="term" value="F:structural constituent of cytoskeleton"/>
    <property type="evidence" value="ECO:0007669"/>
    <property type="project" value="TreeGrafter"/>
</dbReference>
<accession>A0A7S0S2Z6</accession>
<evidence type="ECO:0000313" key="5">
    <source>
        <dbReference type="EMBL" id="CAD8694448.1"/>
    </source>
</evidence>
<dbReference type="GO" id="GO:0046785">
    <property type="term" value="P:microtubule polymerization"/>
    <property type="evidence" value="ECO:0007669"/>
    <property type="project" value="InterPro"/>
</dbReference>
<feature type="domain" description="EF-hand" evidence="4">
    <location>
        <begin position="60"/>
        <end position="95"/>
    </location>
</feature>
<feature type="region of interest" description="Disordered" evidence="3">
    <location>
        <begin position="286"/>
        <end position="376"/>
    </location>
</feature>
<dbReference type="Gene3D" id="1.20.5.170">
    <property type="match status" value="1"/>
</dbReference>
<feature type="compositionally biased region" description="Basic and acidic residues" evidence="3">
    <location>
        <begin position="332"/>
        <end position="342"/>
    </location>
</feature>
<dbReference type="PANTHER" id="PTHR47357">
    <property type="entry name" value="COP1-INTERACTIVE PROTEIN 1"/>
    <property type="match status" value="1"/>
</dbReference>
<evidence type="ECO:0000256" key="1">
    <source>
        <dbReference type="ARBA" id="ARBA00010994"/>
    </source>
</evidence>
<reference evidence="5" key="1">
    <citation type="submission" date="2021-01" db="EMBL/GenBank/DDBJ databases">
        <authorList>
            <person name="Corre E."/>
            <person name="Pelletier E."/>
            <person name="Niang G."/>
            <person name="Scheremetjew M."/>
            <person name="Finn R."/>
            <person name="Kale V."/>
            <person name="Holt S."/>
            <person name="Cochrane G."/>
            <person name="Meng A."/>
            <person name="Brown T."/>
            <person name="Cohen L."/>
        </authorList>
    </citation>
    <scope>NUCLEOTIDE SEQUENCE</scope>
    <source>
        <strain evidence="5">SAG 11-49</strain>
    </source>
</reference>
<sequence>MGDRPSPKLLQAPSLKTAVGSFKGSGRLSVTGDIRGSTTGDGDESGKVVYINPSSLAGGGIAEKAAAIFRLYDTEGKGELDHEAMMSALAELGVLNGLTVKKLTEILSIGNEAGSKGRTYSLQEFVSFYERLAHYQAKAARQERIKALSKMPGIPEGAESNELLKRVYVNYCRYTVGQGRLTFDEADPKMSSTQFVKLCQDLGLVQPNGPLNVVTVDVIFHKCKPVGQRRLVFPSYLKALCAAAEESNMNVFELIGVLGLQIEPSKVFVAPQPVIFRQEVRSMEQSKFRLPDEPQPDVPETTTAEEPPASVRRKAKPAQESIVEVSEDEEEPKPKPKPRDAPSARPAAKKAFAEAPVAAQPPPSYPNTRAPTLYGHGRGKPVALPPDAPQWVVEVVGKVGALEEQLDAVNKENEALKAQQVNKGGLIADDVVGSGNASMDAALAARIAALERTLQEENTPVMERFKGEMKEDMKKVAKAAVKTLPSLEARVTACEQREAVLEQGAADVAAKVATVEGRVKALSENLDQEVQVALAGSVGKSVVPEIARMMQPGGELAKALETQIAASQPRLDSLEKATIGYSARLKNCEDGLALSASKAEQALTMAQDGMQRAVAMAPKLASLEAAGENWSSAASGLEAAVRELQRQVKELYGKNAALEAEVANLKGGQGNQQGLVAEANVRAEPGGSGGAILVGGERKAQVVAMAEIASRLADVEGGFNDLRAGVKTALAATGLTPEEAARDGATMQAASKRAAHDAMIADLSNRMSSVEAKAQEAVVAAKKAEAMVGGPAAGLAAMGAANAAAANAAAAARKGGADAEVVQDLAARVAAVEARQNQVNANLATVSAAANALPALEAAVTHKVPELESALRSHDNAHKQLAAKVGELEAMLGASQHKVPEVEALAKVVEGRVGELERKAASADRIMREVSDAVKSLSAEQDGLAAAAAINAKLGKNGGGGAAGGAPDASVVNLVMGTEERLQRAIQSVRDSLSNTSADLDGAKSKYDQTLQLVTVNFEALHKRLAAMEGGGGGGGGGSGLSPYAKVGELKDLENHMIDRLRLQADVCDKMQRTINQLVGDVERVAGAHNTSEQARAAQGAANNRSLVRSESLGLLESKIESRFQLLATQFVTIEALREWEMRFATLDAVRGAQDKARANDEVILGAVKELDKRFHDKMEVKEQVLLRMARQVDFLQNAVRNVSSMPSDGGAPQIKIITPGGMSQPLSAGPGGAMHPLPIGRSEPGQDPLSILLAQAGAGAPPPS</sequence>
<dbReference type="GO" id="GO:0005509">
    <property type="term" value="F:calcium ion binding"/>
    <property type="evidence" value="ECO:0007669"/>
    <property type="project" value="InterPro"/>
</dbReference>
<dbReference type="Gene3D" id="1.10.238.10">
    <property type="entry name" value="EF-hand"/>
    <property type="match status" value="2"/>
</dbReference>
<dbReference type="GO" id="GO:0015631">
    <property type="term" value="F:tubulin binding"/>
    <property type="evidence" value="ECO:0007669"/>
    <property type="project" value="InterPro"/>
</dbReference>
<proteinExistence type="inferred from homology"/>
<comment type="similarity">
    <text evidence="1">Belongs to the TPPP family.</text>
</comment>
<dbReference type="SUPFAM" id="SSF57997">
    <property type="entry name" value="Tropomyosin"/>
    <property type="match status" value="2"/>
</dbReference>
<gene>
    <name evidence="5" type="ORF">CLEI1391_LOCUS18631</name>
</gene>
<feature type="coiled-coil region" evidence="2">
    <location>
        <begin position="634"/>
        <end position="661"/>
    </location>
</feature>
<evidence type="ECO:0000259" key="4">
    <source>
        <dbReference type="PROSITE" id="PS50222"/>
    </source>
</evidence>
<dbReference type="AlphaFoldDB" id="A0A7S0S2Z6"/>
<dbReference type="InterPro" id="IPR011992">
    <property type="entry name" value="EF-hand-dom_pair"/>
</dbReference>
<dbReference type="InterPro" id="IPR008907">
    <property type="entry name" value="TPP/p25"/>
</dbReference>
<evidence type="ECO:0000256" key="2">
    <source>
        <dbReference type="SAM" id="Coils"/>
    </source>
</evidence>
<dbReference type="SUPFAM" id="SSF47473">
    <property type="entry name" value="EF-hand"/>
    <property type="match status" value="1"/>
</dbReference>
<dbReference type="PANTHER" id="PTHR47357:SF1">
    <property type="entry name" value="SPINDLE POLE BODY COMPONENT 110"/>
    <property type="match status" value="1"/>
</dbReference>
<organism evidence="5">
    <name type="scientific">Chlamydomonas leiostraca</name>
    <dbReference type="NCBI Taxonomy" id="1034604"/>
    <lineage>
        <taxon>Eukaryota</taxon>
        <taxon>Viridiplantae</taxon>
        <taxon>Chlorophyta</taxon>
        <taxon>core chlorophytes</taxon>
        <taxon>Chlorophyceae</taxon>
        <taxon>CS clade</taxon>
        <taxon>Chlamydomonadales</taxon>
        <taxon>Chlamydomonadaceae</taxon>
        <taxon>Chlamydomonas</taxon>
    </lineage>
</organism>